<evidence type="ECO:0008006" key="3">
    <source>
        <dbReference type="Google" id="ProtNLM"/>
    </source>
</evidence>
<accession>A0A8H5LA19</accession>
<sequence>MAAFPGSHAGFLSLSNEVLLTVFQLCTSPERKHRDDTISSLRLTCRRFCQLCSDYPVRRCGTFDFSRPESLKLFRRVIDNPRIAEGVREVNVRLHFYHPWAAASFDNFRAAILSEWVQRVRIFEDPIFLESGQTTFEDLMRQFVCDMQLHHDESTKISRSRNTTNQTLCAKDILQQAYKKYKKGYDSQMLLHGNGAFAIRIAWIMTRLPNISHVRFYDGDLENDVGIVRMFDPIDEQDILAHRDILEQVLSRPMLWEEARWIQPNELIWPGVPTRLLVEIPLALGAEDSLKISKLSVHVSSAPDYTTMQLSRDDQDKLSNAIKQMGLVQFRFKLRVRVDCGPFISDEEWNDTVRTASEMEVINEYLGAIFNSGCIAHADINLREFWYSLGLEFTVENARGLDSIFEAPTPVGIGFTWPSESDLSSIKLVKVPVTITELRALVAALGIGARISFSKVCIQVGLWRDALQILRDGLRDPQPVYISWPLGGGITHLTQDQWVSIFHSRHTEEGTMAECYVMGKMLDNPLDLANS</sequence>
<dbReference type="Proteomes" id="UP000544095">
    <property type="component" value="Unassembled WGS sequence"/>
</dbReference>
<comment type="caution">
    <text evidence="1">The sequence shown here is derived from an EMBL/GenBank/DDBJ whole genome shotgun (WGS) entry which is preliminary data.</text>
</comment>
<organism evidence="1 2">
    <name type="scientific">Fusarium pseudoanthophilum</name>
    <dbReference type="NCBI Taxonomy" id="48495"/>
    <lineage>
        <taxon>Eukaryota</taxon>
        <taxon>Fungi</taxon>
        <taxon>Dikarya</taxon>
        <taxon>Ascomycota</taxon>
        <taxon>Pezizomycotina</taxon>
        <taxon>Sordariomycetes</taxon>
        <taxon>Hypocreomycetidae</taxon>
        <taxon>Hypocreales</taxon>
        <taxon>Nectriaceae</taxon>
        <taxon>Fusarium</taxon>
        <taxon>Fusarium fujikuroi species complex</taxon>
    </lineage>
</organism>
<dbReference type="EMBL" id="JAAOAR010000341">
    <property type="protein sequence ID" value="KAF5586846.1"/>
    <property type="molecule type" value="Genomic_DNA"/>
</dbReference>
<name>A0A8H5LA19_9HYPO</name>
<proteinExistence type="predicted"/>
<protein>
    <recommendedName>
        <fullName evidence="3">F-box domain-containing protein</fullName>
    </recommendedName>
</protein>
<reference evidence="1 2" key="1">
    <citation type="submission" date="2020-05" db="EMBL/GenBank/DDBJ databases">
        <title>Identification and distribution of gene clusters putatively required for synthesis of sphingolipid metabolism inhibitors in phylogenetically diverse species of the filamentous fungus Fusarium.</title>
        <authorList>
            <person name="Kim H.-S."/>
            <person name="Busman M."/>
            <person name="Brown D.W."/>
            <person name="Divon H."/>
            <person name="Uhlig S."/>
            <person name="Proctor R.H."/>
        </authorList>
    </citation>
    <scope>NUCLEOTIDE SEQUENCE [LARGE SCALE GENOMIC DNA]</scope>
    <source>
        <strain evidence="1 2">NRRL 25211</strain>
    </source>
</reference>
<dbReference type="AlphaFoldDB" id="A0A8H5LA19"/>
<keyword evidence="2" id="KW-1185">Reference proteome</keyword>
<gene>
    <name evidence="1" type="ORF">FPANT_7139</name>
</gene>
<evidence type="ECO:0000313" key="1">
    <source>
        <dbReference type="EMBL" id="KAF5586846.1"/>
    </source>
</evidence>
<evidence type="ECO:0000313" key="2">
    <source>
        <dbReference type="Proteomes" id="UP000544095"/>
    </source>
</evidence>